<proteinExistence type="inferred from homology"/>
<dbReference type="InterPro" id="IPR055170">
    <property type="entry name" value="GFO_IDH_MocA-like_dom"/>
</dbReference>
<gene>
    <name evidence="5" type="ORF">DFP88_101486</name>
</gene>
<reference evidence="5 6" key="1">
    <citation type="submission" date="2018-06" db="EMBL/GenBank/DDBJ databases">
        <title>Genomic Encyclopedia of Type Strains, Phase III (KMG-III): the genomes of soil and plant-associated and newly described type strains.</title>
        <authorList>
            <person name="Whitman W."/>
        </authorList>
    </citation>
    <scope>NUCLEOTIDE SEQUENCE [LARGE SCALE GENOMIC DNA]</scope>
    <source>
        <strain evidence="5 6">CECT 9025</strain>
    </source>
</reference>
<dbReference type="Pfam" id="PF01408">
    <property type="entry name" value="GFO_IDH_MocA"/>
    <property type="match status" value="1"/>
</dbReference>
<keyword evidence="6" id="KW-1185">Reference proteome</keyword>
<comment type="caution">
    <text evidence="5">The sequence shown here is derived from an EMBL/GenBank/DDBJ whole genome shotgun (WGS) entry which is preliminary data.</text>
</comment>
<dbReference type="AlphaFoldDB" id="A0A318SWB2"/>
<dbReference type="InterPro" id="IPR050984">
    <property type="entry name" value="Gfo/Idh/MocA_domain"/>
</dbReference>
<dbReference type="Pfam" id="PF22725">
    <property type="entry name" value="GFO_IDH_MocA_C3"/>
    <property type="match status" value="1"/>
</dbReference>
<protein>
    <submittedName>
        <fullName evidence="5">Putative dehydrogenase</fullName>
    </submittedName>
</protein>
<dbReference type="PANTHER" id="PTHR22604:SF105">
    <property type="entry name" value="TRANS-1,2-DIHYDROBENZENE-1,2-DIOL DEHYDROGENASE"/>
    <property type="match status" value="1"/>
</dbReference>
<dbReference type="SUPFAM" id="SSF55347">
    <property type="entry name" value="Glyceraldehyde-3-phosphate dehydrogenase-like, C-terminal domain"/>
    <property type="match status" value="1"/>
</dbReference>
<dbReference type="SUPFAM" id="SSF51735">
    <property type="entry name" value="NAD(P)-binding Rossmann-fold domains"/>
    <property type="match status" value="1"/>
</dbReference>
<feature type="domain" description="GFO/IDH/MocA-like oxidoreductase" evidence="4">
    <location>
        <begin position="133"/>
        <end position="247"/>
    </location>
</feature>
<dbReference type="InterPro" id="IPR036291">
    <property type="entry name" value="NAD(P)-bd_dom_sf"/>
</dbReference>
<dbReference type="InterPro" id="IPR000683">
    <property type="entry name" value="Gfo/Idh/MocA-like_OxRdtase_N"/>
</dbReference>
<dbReference type="PANTHER" id="PTHR22604">
    <property type="entry name" value="OXIDOREDUCTASES"/>
    <property type="match status" value="1"/>
</dbReference>
<dbReference type="Gene3D" id="3.40.50.720">
    <property type="entry name" value="NAD(P)-binding Rossmann-like Domain"/>
    <property type="match status" value="1"/>
</dbReference>
<name>A0A318SWB2_9RHOB</name>
<evidence type="ECO:0000256" key="1">
    <source>
        <dbReference type="ARBA" id="ARBA00010928"/>
    </source>
</evidence>
<dbReference type="GO" id="GO:0016491">
    <property type="term" value="F:oxidoreductase activity"/>
    <property type="evidence" value="ECO:0007669"/>
    <property type="project" value="UniProtKB-KW"/>
</dbReference>
<dbReference type="OrthoDB" id="9792935at2"/>
<dbReference type="Gene3D" id="3.30.360.10">
    <property type="entry name" value="Dihydrodipicolinate Reductase, domain 2"/>
    <property type="match status" value="1"/>
</dbReference>
<keyword evidence="2" id="KW-0560">Oxidoreductase</keyword>
<dbReference type="GO" id="GO:0000166">
    <property type="term" value="F:nucleotide binding"/>
    <property type="evidence" value="ECO:0007669"/>
    <property type="project" value="InterPro"/>
</dbReference>
<organism evidence="5 6">
    <name type="scientific">Pseudoroseicyclus aestuarii</name>
    <dbReference type="NCBI Taxonomy" id="1795041"/>
    <lineage>
        <taxon>Bacteria</taxon>
        <taxon>Pseudomonadati</taxon>
        <taxon>Pseudomonadota</taxon>
        <taxon>Alphaproteobacteria</taxon>
        <taxon>Rhodobacterales</taxon>
        <taxon>Paracoccaceae</taxon>
        <taxon>Pseudoroseicyclus</taxon>
    </lineage>
</organism>
<comment type="similarity">
    <text evidence="1">Belongs to the Gfo/Idh/MocA family.</text>
</comment>
<evidence type="ECO:0000259" key="4">
    <source>
        <dbReference type="Pfam" id="PF22725"/>
    </source>
</evidence>
<dbReference type="EMBL" id="QJTE01000001">
    <property type="protein sequence ID" value="PYE85813.1"/>
    <property type="molecule type" value="Genomic_DNA"/>
</dbReference>
<evidence type="ECO:0000259" key="3">
    <source>
        <dbReference type="Pfam" id="PF01408"/>
    </source>
</evidence>
<evidence type="ECO:0000256" key="2">
    <source>
        <dbReference type="ARBA" id="ARBA00023002"/>
    </source>
</evidence>
<feature type="domain" description="Gfo/Idh/MocA-like oxidoreductase N-terminal" evidence="3">
    <location>
        <begin position="5"/>
        <end position="122"/>
    </location>
</feature>
<accession>A0A318SWB2</accession>
<evidence type="ECO:0000313" key="5">
    <source>
        <dbReference type="EMBL" id="PYE85813.1"/>
    </source>
</evidence>
<sequence length="328" mass="35368">MTQTLRWGVLGAARFALNQMAPAIHAARGAELLAIATSSQEKAAPFEAFAPGLKVHLDYDALLADPSVDAVYIPLPNALHVDWTLKALAAGKHVLCEKPLGLKAEDFDRVIAARDETGLMAAEAFMITHHPQWARVRQLLAEGALGELRHVEAVFCFKNDDMTNIRNRAEVGGGALPDVGVYVMGSIRFATGQEPEAITHADLDWEAGVDTYAHVAARFPGFRYSGLVSTRLDNRQGVVFHGTEGRLTMTTPFTANAAGLAEIVLDRTGQPQQRESWPGLNQYVLQVEAFCRSVREGAPYACPLEFSRGTQAMIDAVYAAAGRGNGAG</sequence>
<dbReference type="RefSeq" id="WP_110812832.1">
    <property type="nucleotide sequence ID" value="NZ_QJTE01000001.1"/>
</dbReference>
<evidence type="ECO:0000313" key="6">
    <source>
        <dbReference type="Proteomes" id="UP000248311"/>
    </source>
</evidence>
<dbReference type="Proteomes" id="UP000248311">
    <property type="component" value="Unassembled WGS sequence"/>
</dbReference>